<sequence>MFQVEKGLAMLTAVGTAICGAAAVAAVAPQLKSRNEEIAVAVAAVAILGTIFTISYTLLFPILSLSDAAFGFFAGATLHEIAHVVAATAPVSSTAVDMAVVVKLTRVALLLPAAIVIGIVVNRSSRSKQKKENRGLSLKALPIPWFVLGFLAVSGINSLGIFSTAFTSGVVNLSYFLMAMAMAGLGLGIDIAVLRRLGIKAIFSGFLGSILQPTWRETTVIIFEVNRYGLDNKRVPAWKR</sequence>
<dbReference type="GO" id="GO:0005886">
    <property type="term" value="C:plasma membrane"/>
    <property type="evidence" value="ECO:0007669"/>
    <property type="project" value="UniProtKB-SubCell"/>
</dbReference>
<feature type="transmembrane region" description="Helical" evidence="7">
    <location>
        <begin position="40"/>
        <end position="63"/>
    </location>
</feature>
<evidence type="ECO:0000313" key="9">
    <source>
        <dbReference type="Proteomes" id="UP000593802"/>
    </source>
</evidence>
<gene>
    <name evidence="8" type="ORF">skT53_05810</name>
</gene>
<keyword evidence="3" id="KW-1003">Cell membrane</keyword>
<evidence type="ECO:0000256" key="7">
    <source>
        <dbReference type="SAM" id="Phobius"/>
    </source>
</evidence>
<evidence type="ECO:0000256" key="5">
    <source>
        <dbReference type="ARBA" id="ARBA00022989"/>
    </source>
</evidence>
<keyword evidence="4 7" id="KW-0812">Transmembrane</keyword>
<keyword evidence="5 7" id="KW-1133">Transmembrane helix</keyword>
<feature type="transmembrane region" description="Helical" evidence="7">
    <location>
        <begin position="7"/>
        <end position="28"/>
    </location>
</feature>
<evidence type="ECO:0008006" key="10">
    <source>
        <dbReference type="Google" id="ProtNLM"/>
    </source>
</evidence>
<comment type="subcellular location">
    <subcellularLocation>
        <location evidence="1">Cell membrane</location>
        <topology evidence="1">Multi-pass membrane protein</topology>
    </subcellularLocation>
</comment>
<comment type="similarity">
    <text evidence="2">Belongs to the UPF0324 family.</text>
</comment>
<feature type="transmembrane region" description="Helical" evidence="7">
    <location>
        <begin position="173"/>
        <end position="194"/>
    </location>
</feature>
<accession>A0A7I8D9U4</accession>
<dbReference type="InterPro" id="IPR018383">
    <property type="entry name" value="UPF0324_pro"/>
</dbReference>
<evidence type="ECO:0000256" key="3">
    <source>
        <dbReference type="ARBA" id="ARBA00022475"/>
    </source>
</evidence>
<dbReference type="PANTHER" id="PTHR30106:SF2">
    <property type="entry name" value="UPF0324 INNER MEMBRANE PROTEIN YEIH"/>
    <property type="match status" value="1"/>
</dbReference>
<keyword evidence="9" id="KW-1185">Reference proteome</keyword>
<feature type="transmembrane region" description="Helical" evidence="7">
    <location>
        <begin position="104"/>
        <end position="122"/>
    </location>
</feature>
<evidence type="ECO:0000256" key="6">
    <source>
        <dbReference type="ARBA" id="ARBA00023136"/>
    </source>
</evidence>
<keyword evidence="6 7" id="KW-0472">Membrane</keyword>
<dbReference type="PANTHER" id="PTHR30106">
    <property type="entry name" value="INNER MEMBRANE PROTEIN YEIH-RELATED"/>
    <property type="match status" value="1"/>
</dbReference>
<dbReference type="Pfam" id="PF03601">
    <property type="entry name" value="Cons_hypoth698"/>
    <property type="match status" value="1"/>
</dbReference>
<reference evidence="8 9" key="1">
    <citation type="submission" date="2020-08" db="EMBL/GenBank/DDBJ databases">
        <title>Complete Genome Sequence of Effusibacillus dendaii Strain skT53, Isolated from Farmland soil.</title>
        <authorList>
            <person name="Konishi T."/>
            <person name="Kawasaki H."/>
        </authorList>
    </citation>
    <scope>NUCLEOTIDE SEQUENCE [LARGE SCALE GENOMIC DNA]</scope>
    <source>
        <strain evidence="9">skT53</strain>
    </source>
</reference>
<organism evidence="8 9">
    <name type="scientific">Effusibacillus dendaii</name>
    <dbReference type="NCBI Taxonomy" id="2743772"/>
    <lineage>
        <taxon>Bacteria</taxon>
        <taxon>Bacillati</taxon>
        <taxon>Bacillota</taxon>
        <taxon>Bacilli</taxon>
        <taxon>Bacillales</taxon>
        <taxon>Alicyclobacillaceae</taxon>
        <taxon>Effusibacillus</taxon>
    </lineage>
</organism>
<evidence type="ECO:0000256" key="2">
    <source>
        <dbReference type="ARBA" id="ARBA00007977"/>
    </source>
</evidence>
<evidence type="ECO:0000256" key="1">
    <source>
        <dbReference type="ARBA" id="ARBA00004651"/>
    </source>
</evidence>
<feature type="transmembrane region" description="Helical" evidence="7">
    <location>
        <begin position="143"/>
        <end position="167"/>
    </location>
</feature>
<evidence type="ECO:0000256" key="4">
    <source>
        <dbReference type="ARBA" id="ARBA00022692"/>
    </source>
</evidence>
<dbReference type="EMBL" id="AP023366">
    <property type="protein sequence ID" value="BCJ85596.1"/>
    <property type="molecule type" value="Genomic_DNA"/>
</dbReference>
<dbReference type="AlphaFoldDB" id="A0A7I8D9U4"/>
<name>A0A7I8D9U4_9BACL</name>
<dbReference type="Proteomes" id="UP000593802">
    <property type="component" value="Chromosome"/>
</dbReference>
<dbReference type="KEGG" id="eff:skT53_05810"/>
<feature type="transmembrane region" description="Helical" evidence="7">
    <location>
        <begin position="70"/>
        <end position="92"/>
    </location>
</feature>
<protein>
    <recommendedName>
        <fullName evidence="10">Sulfate exporter family transporter</fullName>
    </recommendedName>
</protein>
<proteinExistence type="inferred from homology"/>
<evidence type="ECO:0000313" key="8">
    <source>
        <dbReference type="EMBL" id="BCJ85596.1"/>
    </source>
</evidence>